<dbReference type="PANTHER" id="PTHR11352">
    <property type="entry name" value="PROLIFERATING CELL NUCLEAR ANTIGEN"/>
    <property type="match status" value="1"/>
</dbReference>
<feature type="domain" description="Proliferating cell nuclear antigen PCNA C-terminal" evidence="2">
    <location>
        <begin position="277"/>
        <end position="392"/>
    </location>
</feature>
<feature type="compositionally biased region" description="Polar residues" evidence="1">
    <location>
        <begin position="134"/>
        <end position="144"/>
    </location>
</feature>
<dbReference type="GO" id="GO:0006275">
    <property type="term" value="P:regulation of DNA replication"/>
    <property type="evidence" value="ECO:0007669"/>
    <property type="project" value="InterPro"/>
</dbReference>
<sequence length="841" mass="90079">MDVDVTFVAGGKGILLALLNSIKDFSPAPSVINLVFTPRALSVRFPAHPQDDRAIVQFQLDAPLPPNATSAATPLSPTVAAAIAPTAPSPIPGAQPLEPQLSTSPTPPYAWGPLSSPPTVPSPLAGPTVPRLPTPNQISATKTRAASPLHLSVSGAGNASQSAGSSPSSSISSPTNVPSPVSSETSFASLGRRSSPSHCIFRSFSCGKPLVVIGINPRTLVNQLMLCGEDDFISLRAEESENSTVLLYELYFESRDLGRKCLYELDAIPRVERPCPVPRSDYQVICQIASIEFARIVGALGDTSGAISITATRTSITFCATGTDSTLQVGLVQKPLGPSETVPRFKVLSYNQPVTQSFDSRYLRGFTLATPLSPSVILHLGGGRIPLRVTYPVVVDTVPPPTPTTPSASTNSTATGIILSTSASIMYPQQRFPATLDPPAGAQEPAKGVVIGESLKGELLLTMDRLGCMGYVGGGRRGVVGVEHIRTTEVQTTTRRSGAYSPSLITIFNASGPGTRLEKLMNNSTVPPPIWALMPSHPPGHIPNYTPVGNNQFKSNGEGFSLIENKDREGGRVRLVRAMERNRSCEKSNRQCPAERFCKELAIVEPFLQGRMPVALIEAMAGLEQNGLWAREGRIACEVNGVQFICGIGELDSNGICLTCPVKRQQELEVLESVASLFNELVDGRDVNILGTSLCSNHNQSVLLCTALFDFEGEDGAIQVNFAMAFETLQFCVMIEGEHSWERELKARSRRLIVDVRGHHGDSSNGLGAGFCCGNIIPISGRLEVVKFVPSQRVEVMHESQLGIRDGKFEVGRNRNNDSEKFEAGDAFLDVPARFGFPESM</sequence>
<dbReference type="SUPFAM" id="SSF55979">
    <property type="entry name" value="DNA clamp"/>
    <property type="match status" value="1"/>
</dbReference>
<name>A0A4P9WJG3_9FUNG</name>
<dbReference type="PANTHER" id="PTHR11352:SF0">
    <property type="entry name" value="PROLIFERATING CELL NUCLEAR ANTIGEN"/>
    <property type="match status" value="1"/>
</dbReference>
<feature type="region of interest" description="Disordered" evidence="1">
    <location>
        <begin position="84"/>
        <end position="189"/>
    </location>
</feature>
<dbReference type="GO" id="GO:0003677">
    <property type="term" value="F:DNA binding"/>
    <property type="evidence" value="ECO:0007669"/>
    <property type="project" value="InterPro"/>
</dbReference>
<feature type="compositionally biased region" description="Low complexity" evidence="1">
    <location>
        <begin position="152"/>
        <end position="186"/>
    </location>
</feature>
<feature type="compositionally biased region" description="Pro residues" evidence="1">
    <location>
        <begin position="105"/>
        <end position="121"/>
    </location>
</feature>
<dbReference type="InterPro" id="IPR022649">
    <property type="entry name" value="Pr_cel_nuc_antig_C"/>
</dbReference>
<reference evidence="4" key="1">
    <citation type="journal article" date="2018" name="Nat. Microbiol.">
        <title>Leveraging single-cell genomics to expand the fungal tree of life.</title>
        <authorList>
            <person name="Ahrendt S.R."/>
            <person name="Quandt C.A."/>
            <person name="Ciobanu D."/>
            <person name="Clum A."/>
            <person name="Salamov A."/>
            <person name="Andreopoulos B."/>
            <person name="Cheng J.F."/>
            <person name="Woyke T."/>
            <person name="Pelin A."/>
            <person name="Henrissat B."/>
            <person name="Reynolds N.K."/>
            <person name="Benny G.L."/>
            <person name="Smith M.E."/>
            <person name="James T.Y."/>
            <person name="Grigoriev I.V."/>
        </authorList>
    </citation>
    <scope>NUCLEOTIDE SEQUENCE [LARGE SCALE GENOMIC DNA]</scope>
</reference>
<protein>
    <recommendedName>
        <fullName evidence="2">Proliferating cell nuclear antigen PCNA C-terminal domain-containing protein</fullName>
    </recommendedName>
</protein>
<dbReference type="AlphaFoldDB" id="A0A4P9WJG3"/>
<evidence type="ECO:0000313" key="4">
    <source>
        <dbReference type="Proteomes" id="UP000269721"/>
    </source>
</evidence>
<dbReference type="InterPro" id="IPR000730">
    <property type="entry name" value="Pr_cel_nuc_antig"/>
</dbReference>
<dbReference type="GO" id="GO:0030337">
    <property type="term" value="F:DNA polymerase processivity factor activity"/>
    <property type="evidence" value="ECO:0007669"/>
    <property type="project" value="InterPro"/>
</dbReference>
<proteinExistence type="predicted"/>
<dbReference type="OrthoDB" id="2126230at2759"/>
<organism evidence="3 4">
    <name type="scientific">Blyttiomyces helicus</name>
    <dbReference type="NCBI Taxonomy" id="388810"/>
    <lineage>
        <taxon>Eukaryota</taxon>
        <taxon>Fungi</taxon>
        <taxon>Fungi incertae sedis</taxon>
        <taxon>Chytridiomycota</taxon>
        <taxon>Chytridiomycota incertae sedis</taxon>
        <taxon>Chytridiomycetes</taxon>
        <taxon>Chytridiomycetes incertae sedis</taxon>
        <taxon>Blyttiomyces</taxon>
    </lineage>
</organism>
<accession>A0A4P9WJG3</accession>
<dbReference type="GO" id="GO:0006272">
    <property type="term" value="P:leading strand elongation"/>
    <property type="evidence" value="ECO:0007669"/>
    <property type="project" value="TreeGrafter"/>
</dbReference>
<dbReference type="EMBL" id="KZ994390">
    <property type="protein sequence ID" value="RKO93061.1"/>
    <property type="molecule type" value="Genomic_DNA"/>
</dbReference>
<evidence type="ECO:0000259" key="2">
    <source>
        <dbReference type="Pfam" id="PF02747"/>
    </source>
</evidence>
<evidence type="ECO:0000256" key="1">
    <source>
        <dbReference type="SAM" id="MobiDB-lite"/>
    </source>
</evidence>
<gene>
    <name evidence="3" type="ORF">BDK51DRAFT_31756</name>
</gene>
<evidence type="ECO:0000313" key="3">
    <source>
        <dbReference type="EMBL" id="RKO93061.1"/>
    </source>
</evidence>
<dbReference type="Proteomes" id="UP000269721">
    <property type="component" value="Unassembled WGS sequence"/>
</dbReference>
<dbReference type="InterPro" id="IPR046938">
    <property type="entry name" value="DNA_clamp_sf"/>
</dbReference>
<dbReference type="Pfam" id="PF02747">
    <property type="entry name" value="PCNA_C"/>
    <property type="match status" value="1"/>
</dbReference>
<keyword evidence="4" id="KW-1185">Reference proteome</keyword>
<dbReference type="Gene3D" id="3.70.10.10">
    <property type="match status" value="1"/>
</dbReference>